<organism evidence="4">
    <name type="scientific">uncultured marine group II/III euryarchaeote AD1000_65_H04</name>
    <dbReference type="NCBI Taxonomy" id="1457796"/>
    <lineage>
        <taxon>Archaea</taxon>
        <taxon>Methanobacteriati</taxon>
        <taxon>Methanobacteriota</taxon>
        <taxon>environmental samples</taxon>
    </lineage>
</organism>
<dbReference type="Pfam" id="PF03235">
    <property type="entry name" value="GmrSD_N"/>
    <property type="match status" value="1"/>
</dbReference>
<dbReference type="Pfam" id="PF04326">
    <property type="entry name" value="SLFN_AlbA_2"/>
    <property type="match status" value="1"/>
</dbReference>
<feature type="domain" description="GmrSD restriction endonucleases N-terminal" evidence="1">
    <location>
        <begin position="7"/>
        <end position="245"/>
    </location>
</feature>
<dbReference type="InterPro" id="IPR004919">
    <property type="entry name" value="GmrSD_N"/>
</dbReference>
<name>A0A075FVN0_9EURY</name>
<dbReference type="InterPro" id="IPR011089">
    <property type="entry name" value="GmrSD_C"/>
</dbReference>
<dbReference type="Gene3D" id="3.30.950.30">
    <property type="entry name" value="Schlafen, AAA domain"/>
    <property type="match status" value="1"/>
</dbReference>
<dbReference type="PANTHER" id="PTHR35149">
    <property type="entry name" value="SLL5132 PROTEIN"/>
    <property type="match status" value="1"/>
</dbReference>
<reference evidence="4" key="1">
    <citation type="journal article" date="2014" name="Genome Biol. Evol.">
        <title>Pangenome evidence for extensive interdomain horizontal transfer affecting lineage core and shell genes in uncultured planktonic thaumarchaeota and euryarchaeota.</title>
        <authorList>
            <person name="Deschamps P."/>
            <person name="Zivanovic Y."/>
            <person name="Moreira D."/>
            <person name="Rodriguez-Valera F."/>
            <person name="Lopez-Garcia P."/>
        </authorList>
    </citation>
    <scope>NUCLEOTIDE SEQUENCE</scope>
</reference>
<protein>
    <recommendedName>
        <fullName evidence="5">DUF262 domain-containing protein</fullName>
    </recommendedName>
</protein>
<evidence type="ECO:0000259" key="1">
    <source>
        <dbReference type="Pfam" id="PF03235"/>
    </source>
</evidence>
<feature type="domain" description="Schlafen AlbA-2" evidence="2">
    <location>
        <begin position="680"/>
        <end position="839"/>
    </location>
</feature>
<dbReference type="PANTHER" id="PTHR35149:SF1">
    <property type="entry name" value="DUF5655 DOMAIN-CONTAINING PROTEIN"/>
    <property type="match status" value="1"/>
</dbReference>
<proteinExistence type="predicted"/>
<evidence type="ECO:0000259" key="2">
    <source>
        <dbReference type="Pfam" id="PF04326"/>
    </source>
</evidence>
<sequence length="1016" mass="116996">MPKDYSLEKLFNSDEIGKRITIPAYQRNFSWKKPQITAMMKDILKDTTYRRNEKSSYGIVIGCKNQDNGNFEIVDGQQRLATFQLILFCLHRRALLKFVSNTTNSDSHRLSIKIEDLLGENTPKFVFNHDDRETWTNYYSKKAQTIENGDTCDTRAFIEITAKPKRERNNIEEGLLTVDTFLTEYFENGGDWISKLFTWMRGKTNLGLRVSIQNEVNPVRAIERFDRENNRGLSIRLDDLVRSYLIEAINSNQTYTKNQKNAATKKVVEHWSLLHKKTQGLKKEIFIKWVVENKLSKYDLKEHAEHYRLNLIQENANEEPNWGATEVANEIGKWAETYEKLTSSTDLVGPDTGRLKYFKECNLITVWGFLIPLRMRIEEENYTGSELGEGSKLPKEILGLVEYIVIGKQLFGDFRPQYWERYFRVWRAVLGNKDIPLSTIINNIKKSLRGEVLGSSRNSKGLINIEDFKKPREFIDEYNLYVRDKLGEVATLSSKKRRTHTRMLVMAEEAVTTDRTSIIRDVSINQNNLEHILPSSSSPWSKSDNPNSVDPSLMEQIDLDEVCKYKQHIGNHTLLWFETNFKLKNYSFYDKKYGPNIRSVLQLAPNRRPCYQNSKLSITKSLMNHNPQFTSNNLLARGRAIINAWMSQCLNDDEIDYNFDELEYDSVRETNDEILAAEPEGNKLEHKEVIWRSNSDGMPNLRDQVKPEEICKTVNAFLNSDGGTILIGVQDNVNRAFEIVGIDSTIDYVADNECGGNKRRAIDQVKTKLTEIIKLSIPSDYHGRALPKFRIMETQLSNTKYVLKVNVEAMPEDIKPIPYQRQNVRSSYYVRISSRNDRIPLELSLTDIRRDKRGNLLMNNEIFPLNSDLNGDTANKAIGPFKNEKQTIAYKKALKEAYSIESDNPKFIKFETALGSQVKDCLSSTGNLSTWKAKDKNGDQSKVSAWIFNVKDVPVSWAIPTKEDWSRVEHIVENAKCPKCGAESKTKAGITKKFGGFTPTRPPKFIQSHCKSCRRG</sequence>
<dbReference type="InterPro" id="IPR007421">
    <property type="entry name" value="Schlafen_AlbA_2_dom"/>
</dbReference>
<dbReference type="InterPro" id="IPR038461">
    <property type="entry name" value="Schlafen_AlbA_2_dom_sf"/>
</dbReference>
<feature type="domain" description="GmrSD restriction endonucleases C-terminal" evidence="3">
    <location>
        <begin position="513"/>
        <end position="642"/>
    </location>
</feature>
<dbReference type="AlphaFoldDB" id="A0A075FVN0"/>
<dbReference type="EMBL" id="KF900451">
    <property type="protein sequence ID" value="AIE95403.1"/>
    <property type="molecule type" value="Genomic_DNA"/>
</dbReference>
<evidence type="ECO:0000259" key="3">
    <source>
        <dbReference type="Pfam" id="PF07510"/>
    </source>
</evidence>
<dbReference type="Pfam" id="PF07510">
    <property type="entry name" value="GmrSD_C"/>
    <property type="match status" value="1"/>
</dbReference>
<evidence type="ECO:0000313" key="4">
    <source>
        <dbReference type="EMBL" id="AIE95403.1"/>
    </source>
</evidence>
<evidence type="ECO:0008006" key="5">
    <source>
        <dbReference type="Google" id="ProtNLM"/>
    </source>
</evidence>
<accession>A0A075FVN0</accession>